<organism evidence="1 2">
    <name type="scientific">Paenibacillus phage Likha</name>
    <dbReference type="NCBI Taxonomy" id="2070193"/>
    <lineage>
        <taxon>Viruses</taxon>
        <taxon>Duplodnaviria</taxon>
        <taxon>Heunggongvirae</taxon>
        <taxon>Uroviricota</taxon>
        <taxon>Caudoviricetes</taxon>
        <taxon>Fernvirus</taxon>
        <taxon>Fernvirus likha</taxon>
    </lineage>
</organism>
<reference evidence="1 2" key="1">
    <citation type="submission" date="2017-12" db="EMBL/GenBank/DDBJ databases">
        <authorList>
            <person name="Hurst M.R.H."/>
        </authorList>
    </citation>
    <scope>NUCLEOTIDE SEQUENCE [LARGE SCALE GENOMIC DNA]</scope>
</reference>
<accession>A0A2I7SDF5</accession>
<dbReference type="EMBL" id="MG727702">
    <property type="protein sequence ID" value="AUS03932.1"/>
    <property type="molecule type" value="Genomic_DNA"/>
</dbReference>
<gene>
    <name evidence="1" type="ORF">LIKHA_34</name>
</gene>
<evidence type="ECO:0000313" key="1">
    <source>
        <dbReference type="EMBL" id="AUS03932.1"/>
    </source>
</evidence>
<evidence type="ECO:0000313" key="2">
    <source>
        <dbReference type="Proteomes" id="UP000241929"/>
    </source>
</evidence>
<keyword evidence="2" id="KW-1185">Reference proteome</keyword>
<protein>
    <submittedName>
        <fullName evidence="1">Uncharacterized protein</fullName>
    </submittedName>
</protein>
<name>A0A2I7SDF5_9CAUD</name>
<sequence>MKIKLSSEQAKRFYSTILPEVIEIVKQKKIKTLRIEESLKKEMAAQ</sequence>
<dbReference type="Proteomes" id="UP000241929">
    <property type="component" value="Genome"/>
</dbReference>
<proteinExistence type="predicted"/>